<comment type="caution">
    <text evidence="2">The sequence shown here is derived from an EMBL/GenBank/DDBJ whole genome shotgun (WGS) entry which is preliminary data.</text>
</comment>
<reference evidence="2 3" key="1">
    <citation type="submission" date="2023-03" db="EMBL/GenBank/DDBJ databases">
        <title>WGS of Gossypium arboreum.</title>
        <authorList>
            <person name="Yu D."/>
        </authorList>
    </citation>
    <scope>NUCLEOTIDE SEQUENCE [LARGE SCALE GENOMIC DNA]</scope>
    <source>
        <tissue evidence="2">Leaf</tissue>
    </source>
</reference>
<organism evidence="2 3">
    <name type="scientific">Gossypium arboreum</name>
    <name type="common">Tree cotton</name>
    <name type="synonym">Gossypium nanking</name>
    <dbReference type="NCBI Taxonomy" id="29729"/>
    <lineage>
        <taxon>Eukaryota</taxon>
        <taxon>Viridiplantae</taxon>
        <taxon>Streptophyta</taxon>
        <taxon>Embryophyta</taxon>
        <taxon>Tracheophyta</taxon>
        <taxon>Spermatophyta</taxon>
        <taxon>Magnoliopsida</taxon>
        <taxon>eudicotyledons</taxon>
        <taxon>Gunneridae</taxon>
        <taxon>Pentapetalae</taxon>
        <taxon>rosids</taxon>
        <taxon>malvids</taxon>
        <taxon>Malvales</taxon>
        <taxon>Malvaceae</taxon>
        <taxon>Malvoideae</taxon>
        <taxon>Gossypium</taxon>
    </lineage>
</organism>
<evidence type="ECO:0000256" key="1">
    <source>
        <dbReference type="SAM" id="MobiDB-lite"/>
    </source>
</evidence>
<evidence type="ECO:0000313" key="3">
    <source>
        <dbReference type="Proteomes" id="UP001358586"/>
    </source>
</evidence>
<sequence>MYLEEEYYINLHVWVNLYVIPMLGIEVVKHKEIDLYVEHEINIVVFVDDESTLVIACLQFGSDDNEGGEGGEVVGSKCGKSEGEGRGGEVVGSNSGEGEGEGEGGKSDGGGEEGVNVAASEGGESDGSGEEGVRDESDSDSKYENAYLMKVMYLSDCDDDEEL</sequence>
<protein>
    <submittedName>
        <fullName evidence="2">Uncharacterized protein</fullName>
    </submittedName>
</protein>
<dbReference type="EMBL" id="JARKNE010000001">
    <property type="protein sequence ID" value="KAK5845221.1"/>
    <property type="molecule type" value="Genomic_DNA"/>
</dbReference>
<evidence type="ECO:0000313" key="2">
    <source>
        <dbReference type="EMBL" id="KAK5845221.1"/>
    </source>
</evidence>
<feature type="region of interest" description="Disordered" evidence="1">
    <location>
        <begin position="61"/>
        <end position="142"/>
    </location>
</feature>
<gene>
    <name evidence="2" type="ORF">PVK06_001381</name>
</gene>
<feature type="compositionally biased region" description="Basic and acidic residues" evidence="1">
    <location>
        <begin position="131"/>
        <end position="142"/>
    </location>
</feature>
<name>A0ABR0R110_GOSAR</name>
<accession>A0ABR0R110</accession>
<dbReference type="Proteomes" id="UP001358586">
    <property type="component" value="Chromosome 1"/>
</dbReference>
<proteinExistence type="predicted"/>
<keyword evidence="3" id="KW-1185">Reference proteome</keyword>